<dbReference type="InterPro" id="IPR016186">
    <property type="entry name" value="C-type_lectin-like/link_sf"/>
</dbReference>
<dbReference type="AlphaFoldDB" id="A0ABD6EMU0"/>
<evidence type="ECO:0000313" key="1">
    <source>
        <dbReference type="EMBL" id="MFH4978746.1"/>
    </source>
</evidence>
<dbReference type="Gene3D" id="3.10.100.10">
    <property type="entry name" value="Mannose-Binding Protein A, subunit A"/>
    <property type="match status" value="1"/>
</dbReference>
<evidence type="ECO:0000313" key="2">
    <source>
        <dbReference type="Proteomes" id="UP001608902"/>
    </source>
</evidence>
<keyword evidence="2" id="KW-1185">Reference proteome</keyword>
<sequence>MEAHQRNALWTSLRIGAHYDVHYDRLIWDDGTFIYLMQAASGIVEDDLRNKENKSLLAGDEVCGYMLGKSIEDRRGLTYARGGQLIQQFCNSRSSQFYLCELPVPRQCKPKPIPRPRCDVENNPCPELFYPLFNGTHYNCFHLIRHKGWNWLECNKACWQVNRESRLAWINSYAENAALIEWAGSEDATEDGGPTTLTLGYFNDGHGKWVDMQGHELNIKKMEGINDNFEYFKEIRAVTREEVFNRWIEVSTAVVEKNGAKLGMWEATKKPQEHCVCRYRPSYENCISTNSDTEEL</sequence>
<dbReference type="EMBL" id="JBGFUD010003474">
    <property type="protein sequence ID" value="MFH4978746.1"/>
    <property type="molecule type" value="Genomic_DNA"/>
</dbReference>
<reference evidence="1 2" key="1">
    <citation type="submission" date="2024-08" db="EMBL/GenBank/DDBJ databases">
        <title>Gnathostoma spinigerum genome.</title>
        <authorList>
            <person name="Gonzalez-Bertolin B."/>
            <person name="Monzon S."/>
            <person name="Zaballos A."/>
            <person name="Jimenez P."/>
            <person name="Dekumyoy P."/>
            <person name="Varona S."/>
            <person name="Cuesta I."/>
            <person name="Sumanam S."/>
            <person name="Adisakwattana P."/>
            <person name="Gasser R.B."/>
            <person name="Hernandez-Gonzalez A."/>
            <person name="Young N.D."/>
            <person name="Perteguer M.J."/>
        </authorList>
    </citation>
    <scope>NUCLEOTIDE SEQUENCE [LARGE SCALE GENOMIC DNA]</scope>
    <source>
        <strain evidence="1">AL3</strain>
        <tissue evidence="1">Liver</tissue>
    </source>
</reference>
<dbReference type="InterPro" id="IPR016187">
    <property type="entry name" value="CTDL_fold"/>
</dbReference>
<dbReference type="Proteomes" id="UP001608902">
    <property type="component" value="Unassembled WGS sequence"/>
</dbReference>
<proteinExistence type="predicted"/>
<name>A0ABD6EMU0_9BILA</name>
<gene>
    <name evidence="1" type="ORF">AB6A40_005455</name>
</gene>
<organism evidence="1 2">
    <name type="scientific">Gnathostoma spinigerum</name>
    <dbReference type="NCBI Taxonomy" id="75299"/>
    <lineage>
        <taxon>Eukaryota</taxon>
        <taxon>Metazoa</taxon>
        <taxon>Ecdysozoa</taxon>
        <taxon>Nematoda</taxon>
        <taxon>Chromadorea</taxon>
        <taxon>Rhabditida</taxon>
        <taxon>Spirurina</taxon>
        <taxon>Gnathostomatomorpha</taxon>
        <taxon>Gnathostomatoidea</taxon>
        <taxon>Gnathostomatidae</taxon>
        <taxon>Gnathostoma</taxon>
    </lineage>
</organism>
<evidence type="ECO:0008006" key="3">
    <source>
        <dbReference type="Google" id="ProtNLM"/>
    </source>
</evidence>
<comment type="caution">
    <text evidence="1">The sequence shown here is derived from an EMBL/GenBank/DDBJ whole genome shotgun (WGS) entry which is preliminary data.</text>
</comment>
<protein>
    <recommendedName>
        <fullName evidence="3">C-type lectin domain-containing protein</fullName>
    </recommendedName>
</protein>
<accession>A0ABD6EMU0</accession>
<dbReference type="SUPFAM" id="SSF56436">
    <property type="entry name" value="C-type lectin-like"/>
    <property type="match status" value="1"/>
</dbReference>